<reference evidence="1" key="1">
    <citation type="submission" date="2022-04" db="EMBL/GenBank/DDBJ databases">
        <title>Jade perch genome.</title>
        <authorList>
            <person name="Chao B."/>
        </authorList>
    </citation>
    <scope>NUCLEOTIDE SEQUENCE</scope>
    <source>
        <strain evidence="1">CB-2022</strain>
    </source>
</reference>
<name>A0ACB8W886_9TELE</name>
<dbReference type="EMBL" id="CM041543">
    <property type="protein sequence ID" value="KAI3364235.1"/>
    <property type="molecule type" value="Genomic_DNA"/>
</dbReference>
<evidence type="ECO:0000313" key="1">
    <source>
        <dbReference type="EMBL" id="KAI3364235.1"/>
    </source>
</evidence>
<sequence>TPPLFPRDSPFTDRNRTIHSGKSKGRRRLLHGEQQVVLKCGDYFYGLFSGPGAPHDQMPALLSSSAPGPDGIPGRALKVCADQDQLADVFADIFNISLLQSVVPTCFKETIIVPVPKKTKILHHHALRAVSQIIHHLLHPGLTGLTSSLPTGPIGRLKMPSQPSPSTTLPSPTWTRPDGHICENAV</sequence>
<keyword evidence="2" id="KW-1185">Reference proteome</keyword>
<dbReference type="Proteomes" id="UP000831701">
    <property type="component" value="Chromosome 13"/>
</dbReference>
<evidence type="ECO:0000313" key="2">
    <source>
        <dbReference type="Proteomes" id="UP000831701"/>
    </source>
</evidence>
<protein>
    <submittedName>
        <fullName evidence="1">Uncharacterized protein</fullName>
    </submittedName>
</protein>
<gene>
    <name evidence="1" type="ORF">L3Q82_011035</name>
</gene>
<proteinExistence type="predicted"/>
<organism evidence="1 2">
    <name type="scientific">Scortum barcoo</name>
    <name type="common">barcoo grunter</name>
    <dbReference type="NCBI Taxonomy" id="214431"/>
    <lineage>
        <taxon>Eukaryota</taxon>
        <taxon>Metazoa</taxon>
        <taxon>Chordata</taxon>
        <taxon>Craniata</taxon>
        <taxon>Vertebrata</taxon>
        <taxon>Euteleostomi</taxon>
        <taxon>Actinopterygii</taxon>
        <taxon>Neopterygii</taxon>
        <taxon>Teleostei</taxon>
        <taxon>Neoteleostei</taxon>
        <taxon>Acanthomorphata</taxon>
        <taxon>Eupercaria</taxon>
        <taxon>Centrarchiformes</taxon>
        <taxon>Terapontoidei</taxon>
        <taxon>Terapontidae</taxon>
        <taxon>Scortum</taxon>
    </lineage>
</organism>
<comment type="caution">
    <text evidence="1">The sequence shown here is derived from an EMBL/GenBank/DDBJ whole genome shotgun (WGS) entry which is preliminary data.</text>
</comment>
<feature type="non-terminal residue" evidence="1">
    <location>
        <position position="1"/>
    </location>
</feature>
<accession>A0ACB8W886</accession>